<feature type="transmembrane region" description="Helical" evidence="1">
    <location>
        <begin position="372"/>
        <end position="397"/>
    </location>
</feature>
<feature type="transmembrane region" description="Helical" evidence="1">
    <location>
        <begin position="481"/>
        <end position="504"/>
    </location>
</feature>
<protein>
    <submittedName>
        <fullName evidence="2">Uncharacterized protein</fullName>
    </submittedName>
</protein>
<keyword evidence="3" id="KW-1185">Reference proteome</keyword>
<dbReference type="HOGENOM" id="CLU_025319_1_0_11"/>
<feature type="transmembrane region" description="Helical" evidence="1">
    <location>
        <begin position="306"/>
        <end position="325"/>
    </location>
</feature>
<feature type="transmembrane region" description="Helical" evidence="1">
    <location>
        <begin position="111"/>
        <end position="131"/>
    </location>
</feature>
<proteinExistence type="predicted"/>
<dbReference type="KEGG" id="ccn:H924_08515"/>
<keyword evidence="1" id="KW-0812">Transmembrane</keyword>
<evidence type="ECO:0000313" key="2">
    <source>
        <dbReference type="EMBL" id="AGG67143.1"/>
    </source>
</evidence>
<organism evidence="2 3">
    <name type="scientific">Corynebacterium callunae DSM 20147</name>
    <dbReference type="NCBI Taxonomy" id="1121353"/>
    <lineage>
        <taxon>Bacteria</taxon>
        <taxon>Bacillati</taxon>
        <taxon>Actinomycetota</taxon>
        <taxon>Actinomycetes</taxon>
        <taxon>Mycobacteriales</taxon>
        <taxon>Corynebacteriaceae</taxon>
        <taxon>Corynebacterium</taxon>
    </lineage>
</organism>
<dbReference type="RefSeq" id="WP_015651574.1">
    <property type="nucleotide sequence ID" value="NC_020506.1"/>
</dbReference>
<feature type="transmembrane region" description="Helical" evidence="1">
    <location>
        <begin position="403"/>
        <end position="428"/>
    </location>
</feature>
<feature type="transmembrane region" description="Helical" evidence="1">
    <location>
        <begin position="331"/>
        <end position="351"/>
    </location>
</feature>
<dbReference type="PATRIC" id="fig|1121353.3.peg.1735"/>
<dbReference type="Proteomes" id="UP000011760">
    <property type="component" value="Chromosome"/>
</dbReference>
<keyword evidence="1" id="KW-0472">Membrane</keyword>
<keyword evidence="1" id="KW-1133">Transmembrane helix</keyword>
<dbReference type="AlphaFoldDB" id="M1UZF7"/>
<feature type="transmembrane region" description="Helical" evidence="1">
    <location>
        <begin position="21"/>
        <end position="49"/>
    </location>
</feature>
<reference evidence="2 3" key="1">
    <citation type="submission" date="2013-02" db="EMBL/GenBank/DDBJ databases">
        <title>The complete genome sequence of Corynebacterium callunae DSM 20147.</title>
        <authorList>
            <person name="Ruckert C."/>
            <person name="Albersmeier A."/>
            <person name="Kalinowski J."/>
        </authorList>
    </citation>
    <scope>NUCLEOTIDE SEQUENCE [LARGE SCALE GENOMIC DNA]</scope>
    <source>
        <strain evidence="2 3">DSM 20147</strain>
    </source>
</reference>
<feature type="transmembrane region" description="Helical" evidence="1">
    <location>
        <begin position="137"/>
        <end position="159"/>
    </location>
</feature>
<dbReference type="STRING" id="1121353.H924_08515"/>
<sequence length="527" mass="56206">MTSTLLKLQATLWKRSIKGNGAVITMIIFISIYSLIGLIGLSAMLALGLQEDKQGVLAGVVATGMLAYVVAAIMWPSGEGQLQVSSFSTMPLKPMELLPGFAISTLMQSRGIIAVISTITTAVVASIFYSAALIPLIWIMLAVSLLTTLTLGEITSLMASSSSSRISKERMSLIASIGFVIVIIGYNLLIGSGSLGRLEVFGDIAKWTPLGAAAGAIEATAHHNWIEAITLTVLACAYVALGIWAWIALIRGGLIAPLDQGGSNRASKDQKQQDGKKVLFLPGIAWSPAGAVFSRALRYLVRDSRLLASLIMLPVFAVIFAFQGITIDSTMVYFGFILLAAFSGVLATNDFGYDGPATWLNMVSGVPVKKLLLARHWASMLPGALIFLAYIPIVFVIAQNNSLTAVIAIIALGILFSTAGTSLLMTTFNPYATAKPGTSPWGDRSGYSAAAFVGAFGSLFLGWIPSLPGILLSFFGYRQDISWMLILGQSLAVLIPALTYLAIIRVCQRRVEQRLPEIFEKVKTPVS</sequence>
<feature type="transmembrane region" description="Helical" evidence="1">
    <location>
        <begin position="171"/>
        <end position="190"/>
    </location>
</feature>
<evidence type="ECO:0000256" key="1">
    <source>
        <dbReference type="SAM" id="Phobius"/>
    </source>
</evidence>
<evidence type="ECO:0000313" key="3">
    <source>
        <dbReference type="Proteomes" id="UP000011760"/>
    </source>
</evidence>
<name>M1UZF7_9CORY</name>
<accession>M1UZF7</accession>
<dbReference type="OrthoDB" id="3261041at2"/>
<dbReference type="eggNOG" id="ENOG502Z89R">
    <property type="taxonomic scope" value="Bacteria"/>
</dbReference>
<feature type="transmembrane region" description="Helical" evidence="1">
    <location>
        <begin position="449"/>
        <end position="475"/>
    </location>
</feature>
<feature type="transmembrane region" description="Helical" evidence="1">
    <location>
        <begin position="55"/>
        <end position="75"/>
    </location>
</feature>
<feature type="transmembrane region" description="Helical" evidence="1">
    <location>
        <begin position="228"/>
        <end position="250"/>
    </location>
</feature>
<gene>
    <name evidence="2" type="ORF">H924_08515</name>
</gene>
<dbReference type="EMBL" id="CP004354">
    <property type="protein sequence ID" value="AGG67143.1"/>
    <property type="molecule type" value="Genomic_DNA"/>
</dbReference>